<evidence type="ECO:0000313" key="3">
    <source>
        <dbReference type="Proteomes" id="UP000694548"/>
    </source>
</evidence>
<reference evidence="2" key="1">
    <citation type="submission" date="2014-08" db="EMBL/GenBank/DDBJ databases">
        <authorList>
            <person name="Senf B."/>
            <person name="Petzold A."/>
            <person name="Downie B.R."/>
            <person name="Koch P."/>
            <person name="Platzer M."/>
        </authorList>
    </citation>
    <scope>NUCLEOTIDE SEQUENCE [LARGE SCALE GENOMIC DNA]</scope>
    <source>
        <strain evidence="2">GRZ</strain>
    </source>
</reference>
<evidence type="ECO:0008006" key="4">
    <source>
        <dbReference type="Google" id="ProtNLM"/>
    </source>
</evidence>
<proteinExistence type="predicted"/>
<keyword evidence="3" id="KW-1185">Reference proteome</keyword>
<sequence>MFHLAEFTINQTVAVVPANWYSDGVVQWPNYKKSDRLERAAKNMEESGPVWETFDVRVLKTCGKLLFIRFPMALYTSLTSPVLLDGGCSTAPSDTPLPNPLPRCGKALFPSPTPPLSMDGRHPSEPAQAISQRPTPISGNFNEVQPFTDREMMTDLWAIGGHDIKRVTWNVLAHLFHDDVGKRINWKGVNGKKLFSQMTTKRTDIIAHAIRWFNLAADRGVARRRHGFQEAQPADDSASF</sequence>
<feature type="compositionally biased region" description="Polar residues" evidence="1">
    <location>
        <begin position="129"/>
        <end position="140"/>
    </location>
</feature>
<reference evidence="2" key="2">
    <citation type="submission" date="2025-08" db="UniProtKB">
        <authorList>
            <consortium name="Ensembl"/>
        </authorList>
    </citation>
    <scope>IDENTIFICATION</scope>
</reference>
<dbReference type="Proteomes" id="UP000694548">
    <property type="component" value="Chromosome sgr06"/>
</dbReference>
<accession>A0A8C6NNX4</accession>
<organism evidence="2 3">
    <name type="scientific">Nothobranchius furzeri</name>
    <name type="common">Turquoise killifish</name>
    <dbReference type="NCBI Taxonomy" id="105023"/>
    <lineage>
        <taxon>Eukaryota</taxon>
        <taxon>Metazoa</taxon>
        <taxon>Chordata</taxon>
        <taxon>Craniata</taxon>
        <taxon>Vertebrata</taxon>
        <taxon>Euteleostomi</taxon>
        <taxon>Actinopterygii</taxon>
        <taxon>Neopterygii</taxon>
        <taxon>Teleostei</taxon>
        <taxon>Neoteleostei</taxon>
        <taxon>Acanthomorphata</taxon>
        <taxon>Ovalentaria</taxon>
        <taxon>Atherinomorphae</taxon>
        <taxon>Cyprinodontiformes</taxon>
        <taxon>Nothobranchiidae</taxon>
        <taxon>Nothobranchius</taxon>
    </lineage>
</organism>
<feature type="region of interest" description="Disordered" evidence="1">
    <location>
        <begin position="119"/>
        <end position="140"/>
    </location>
</feature>
<dbReference type="PANTHER" id="PTHR34153">
    <property type="entry name" value="SI:CH211-262H13.3-RELATED-RELATED"/>
    <property type="match status" value="1"/>
</dbReference>
<dbReference type="Ensembl" id="ENSNFUT00015015531.1">
    <property type="protein sequence ID" value="ENSNFUP00015014807.1"/>
    <property type="gene ID" value="ENSNFUG00015007180.1"/>
</dbReference>
<reference evidence="2" key="3">
    <citation type="submission" date="2025-09" db="UniProtKB">
        <authorList>
            <consortium name="Ensembl"/>
        </authorList>
    </citation>
    <scope>IDENTIFICATION</scope>
</reference>
<protein>
    <recommendedName>
        <fullName evidence="4">DUF4806 domain-containing protein</fullName>
    </recommendedName>
</protein>
<dbReference type="PANTHER" id="PTHR34153:SF2">
    <property type="entry name" value="SI:CH211-262H13.3-RELATED"/>
    <property type="match status" value="1"/>
</dbReference>
<name>A0A8C6NNX4_NOTFU</name>
<evidence type="ECO:0000313" key="2">
    <source>
        <dbReference type="Ensembl" id="ENSNFUP00015014807.1"/>
    </source>
</evidence>
<dbReference type="AlphaFoldDB" id="A0A8C6NNX4"/>
<dbReference type="GeneTree" id="ENSGT00980000198928"/>
<evidence type="ECO:0000256" key="1">
    <source>
        <dbReference type="SAM" id="MobiDB-lite"/>
    </source>
</evidence>